<evidence type="ECO:0000313" key="3">
    <source>
        <dbReference type="Proteomes" id="UP001589589"/>
    </source>
</evidence>
<sequence>QEGIVAMVSSASYNEQSKMVANPCSLCLDEEEPKGGGGSSSSPAIPLRDVVITSPSSPPSFPPMTYIPRGPSYGGVTNPSEYTNPPRGGGGSSGGGVTAPTPVQIIDALTGKAKCIYEKLKSSSTGFENAIKKFDGEFTLNDLKLTINNKLDANVYGITIPPVNYVTEIQLDNTKLETLSDLGNAIVFAHEIIHAEIYRKMLSAAQHGNLDDQTMNTQQQIAYVNSLKDNFPGLYDYYYKRFKATWNHEMMANHYRGAIADIIQQFDNNRLPRLTYEKIAWVGLGKLEKNVTSIAWDNLSAIEKESVTKLINEHFYKGPSNCK</sequence>
<proteinExistence type="predicted"/>
<accession>A0ABV5FIK4</accession>
<organism evidence="2 3">
    <name type="scientific">Flavobacterium branchiarum</name>
    <dbReference type="NCBI Taxonomy" id="1114870"/>
    <lineage>
        <taxon>Bacteria</taxon>
        <taxon>Pseudomonadati</taxon>
        <taxon>Bacteroidota</taxon>
        <taxon>Flavobacteriia</taxon>
        <taxon>Flavobacteriales</taxon>
        <taxon>Flavobacteriaceae</taxon>
        <taxon>Flavobacterium</taxon>
    </lineage>
</organism>
<comment type="caution">
    <text evidence="2">The sequence shown here is derived from an EMBL/GenBank/DDBJ whole genome shotgun (WGS) entry which is preliminary data.</text>
</comment>
<reference evidence="2 3" key="1">
    <citation type="submission" date="2024-09" db="EMBL/GenBank/DDBJ databases">
        <authorList>
            <person name="Sun Q."/>
            <person name="Mori K."/>
        </authorList>
    </citation>
    <scope>NUCLEOTIDE SEQUENCE [LARGE SCALE GENOMIC DNA]</scope>
    <source>
        <strain evidence="2 3">CECT 7908</strain>
    </source>
</reference>
<feature type="non-terminal residue" evidence="2">
    <location>
        <position position="1"/>
    </location>
</feature>
<protein>
    <recommendedName>
        <fullName evidence="4">Tox-MPTase4 domain-containing protein</fullName>
    </recommendedName>
</protein>
<name>A0ABV5FIK4_9FLAO</name>
<dbReference type="EMBL" id="JBHMEX010000014">
    <property type="protein sequence ID" value="MFB9063375.1"/>
    <property type="molecule type" value="Genomic_DNA"/>
</dbReference>
<feature type="compositionally biased region" description="Gly residues" evidence="1">
    <location>
        <begin position="87"/>
        <end position="97"/>
    </location>
</feature>
<evidence type="ECO:0000313" key="2">
    <source>
        <dbReference type="EMBL" id="MFB9063375.1"/>
    </source>
</evidence>
<evidence type="ECO:0008006" key="4">
    <source>
        <dbReference type="Google" id="ProtNLM"/>
    </source>
</evidence>
<dbReference type="Proteomes" id="UP001589589">
    <property type="component" value="Unassembled WGS sequence"/>
</dbReference>
<feature type="region of interest" description="Disordered" evidence="1">
    <location>
        <begin position="69"/>
        <end position="99"/>
    </location>
</feature>
<gene>
    <name evidence="2" type="ORF">ACFFUQ_05015</name>
</gene>
<evidence type="ECO:0000256" key="1">
    <source>
        <dbReference type="SAM" id="MobiDB-lite"/>
    </source>
</evidence>
<keyword evidence="3" id="KW-1185">Reference proteome</keyword>